<comment type="subcellular location">
    <subcellularLocation>
        <location evidence="1">Secreted</location>
    </subcellularLocation>
</comment>
<dbReference type="InterPro" id="IPR015500">
    <property type="entry name" value="Peptidase_S8_subtilisin-rel"/>
</dbReference>
<accession>A0A9Q0HAH7</accession>
<protein>
    <submittedName>
        <fullName evidence="15">Uncharacterized protein</fullName>
    </submittedName>
</protein>
<dbReference type="FunFam" id="3.30.70.80:FF:000003">
    <property type="entry name" value="Subtilisin-like protease SBT1.9"/>
    <property type="match status" value="1"/>
</dbReference>
<keyword evidence="3" id="KW-0964">Secreted</keyword>
<keyword evidence="11" id="KW-1133">Transmembrane helix</keyword>
<dbReference type="Gene3D" id="2.60.40.2310">
    <property type="match status" value="1"/>
</dbReference>
<gene>
    <name evidence="15" type="ORF">NE237_022487</name>
</gene>
<dbReference type="PRINTS" id="PR00723">
    <property type="entry name" value="SUBTILISIN"/>
</dbReference>
<keyword evidence="6 10" id="KW-0378">Hydrolase</keyword>
<dbReference type="InterPro" id="IPR010259">
    <property type="entry name" value="S8pro/Inhibitor_I9"/>
</dbReference>
<evidence type="ECO:0000313" key="15">
    <source>
        <dbReference type="EMBL" id="KAJ4962548.1"/>
    </source>
</evidence>
<dbReference type="Gene3D" id="3.30.70.80">
    <property type="entry name" value="Peptidase S8 propeptide/proteinase inhibitor I9"/>
    <property type="match status" value="1"/>
</dbReference>
<keyword evidence="11" id="KW-0472">Membrane</keyword>
<dbReference type="AlphaFoldDB" id="A0A9Q0HAH7"/>
<dbReference type="InterPro" id="IPR041469">
    <property type="entry name" value="Subtilisin-like_FN3"/>
</dbReference>
<dbReference type="InterPro" id="IPR036852">
    <property type="entry name" value="Peptidase_S8/S53_dom_sf"/>
</dbReference>
<evidence type="ECO:0000256" key="10">
    <source>
        <dbReference type="PROSITE-ProRule" id="PRU01240"/>
    </source>
</evidence>
<evidence type="ECO:0000256" key="6">
    <source>
        <dbReference type="ARBA" id="ARBA00022801"/>
    </source>
</evidence>
<evidence type="ECO:0000256" key="11">
    <source>
        <dbReference type="SAM" id="Phobius"/>
    </source>
</evidence>
<comment type="caution">
    <text evidence="15">The sequence shown here is derived from an EMBL/GenBank/DDBJ whole genome shotgun (WGS) entry which is preliminary data.</text>
</comment>
<dbReference type="GO" id="GO:0004252">
    <property type="term" value="F:serine-type endopeptidase activity"/>
    <property type="evidence" value="ECO:0007669"/>
    <property type="project" value="UniProtKB-UniRule"/>
</dbReference>
<keyword evidence="11" id="KW-0812">Transmembrane</keyword>
<keyword evidence="5" id="KW-0732">Signal</keyword>
<proteinExistence type="inferred from homology"/>
<dbReference type="GO" id="GO:0005576">
    <property type="term" value="C:extracellular region"/>
    <property type="evidence" value="ECO:0007669"/>
    <property type="project" value="UniProtKB-SubCell"/>
</dbReference>
<dbReference type="InterPro" id="IPR045051">
    <property type="entry name" value="SBT"/>
</dbReference>
<dbReference type="InterPro" id="IPR023828">
    <property type="entry name" value="Peptidase_S8_Ser-AS"/>
</dbReference>
<comment type="similarity">
    <text evidence="2 10">Belongs to the peptidase S8 family.</text>
</comment>
<organism evidence="15 16">
    <name type="scientific">Protea cynaroides</name>
    <dbReference type="NCBI Taxonomy" id="273540"/>
    <lineage>
        <taxon>Eukaryota</taxon>
        <taxon>Viridiplantae</taxon>
        <taxon>Streptophyta</taxon>
        <taxon>Embryophyta</taxon>
        <taxon>Tracheophyta</taxon>
        <taxon>Spermatophyta</taxon>
        <taxon>Magnoliopsida</taxon>
        <taxon>Proteales</taxon>
        <taxon>Proteaceae</taxon>
        <taxon>Protea</taxon>
    </lineage>
</organism>
<dbReference type="InterPro" id="IPR034197">
    <property type="entry name" value="Peptidases_S8_3"/>
</dbReference>
<evidence type="ECO:0000259" key="13">
    <source>
        <dbReference type="Pfam" id="PF05922"/>
    </source>
</evidence>
<keyword evidence="16" id="KW-1185">Reference proteome</keyword>
<evidence type="ECO:0000256" key="2">
    <source>
        <dbReference type="ARBA" id="ARBA00011073"/>
    </source>
</evidence>
<dbReference type="GO" id="GO:0006508">
    <property type="term" value="P:proteolysis"/>
    <property type="evidence" value="ECO:0007669"/>
    <property type="project" value="UniProtKB-KW"/>
</dbReference>
<feature type="domain" description="Inhibitor I9" evidence="13">
    <location>
        <begin position="31"/>
        <end position="112"/>
    </location>
</feature>
<evidence type="ECO:0000256" key="4">
    <source>
        <dbReference type="ARBA" id="ARBA00022670"/>
    </source>
</evidence>
<dbReference type="Proteomes" id="UP001141806">
    <property type="component" value="Unassembled WGS sequence"/>
</dbReference>
<evidence type="ECO:0000313" key="16">
    <source>
        <dbReference type="Proteomes" id="UP001141806"/>
    </source>
</evidence>
<dbReference type="Gene3D" id="3.50.30.30">
    <property type="match status" value="1"/>
</dbReference>
<feature type="domain" description="Peptidase S8/S53" evidence="12">
    <location>
        <begin position="138"/>
        <end position="582"/>
    </location>
</feature>
<evidence type="ECO:0000256" key="9">
    <source>
        <dbReference type="PIRSR" id="PIRSR615500-1"/>
    </source>
</evidence>
<name>A0A9Q0HAH7_9MAGN</name>
<dbReference type="OrthoDB" id="206201at2759"/>
<dbReference type="Gene3D" id="3.40.50.200">
    <property type="entry name" value="Peptidase S8/S53 domain"/>
    <property type="match status" value="1"/>
</dbReference>
<keyword evidence="7 10" id="KW-0720">Serine protease</keyword>
<evidence type="ECO:0000259" key="14">
    <source>
        <dbReference type="Pfam" id="PF17766"/>
    </source>
</evidence>
<evidence type="ECO:0000256" key="8">
    <source>
        <dbReference type="ARBA" id="ARBA00023180"/>
    </source>
</evidence>
<dbReference type="EMBL" id="JAMYWD010000008">
    <property type="protein sequence ID" value="KAJ4962548.1"/>
    <property type="molecule type" value="Genomic_DNA"/>
</dbReference>
<evidence type="ECO:0000256" key="1">
    <source>
        <dbReference type="ARBA" id="ARBA00004613"/>
    </source>
</evidence>
<feature type="active site" description="Charge relay system" evidence="9 10">
    <location>
        <position position="535"/>
    </location>
</feature>
<feature type="active site" description="Charge relay system" evidence="9 10">
    <location>
        <position position="147"/>
    </location>
</feature>
<sequence length="763" mass="82362">MAIPSCSSYLLFILFNFSQLMISLLAESNIYIVYMDLSVMPKAFSTHHSWFQATLSSASDISSSSFSTSSTSNLIYTYTNAIHGFSALLSPSELEAIKKSPGYVSSVQDMSITMDTTHTSEFLGLNSYTGAWPTAKYGKDVIIGVVDTGIWPESESFKDEGMGDVPSRWKGKCVEGTQFNSSMCNKKLIGARYFNKGLLGKNPNITISMNSTRDTVGHGTHTASTAAGNYVAGASYFGYSNGTARGMAPRAHVAIYKVIWDEGSSTSDYIAAIDQAISDGVDIISISLSVRGTSLTSDPISIATFSAMEKGIFVSASAGNRGPDVRSISNGTPWLLTVAAGTVDRQFNGIITLGNGVVVTGSSLYARKRYLAQLPLVFMYACNSEKDLKKVRKKIVVCHDKNDSLGDQVSYVRSTKVAGAIFITNSSDIRSYMKSSFLVAFVNPQDGQTVLDYIKGNSDPRASFEFRKTVLGTKPAPTVAIYSSRGPSPSCPIVLKPDIMAPGSLVLASWAKTSPVLNDGSVQLFNNFNVISGTSMATPHAAGVAALLKVAHPEWSPAAIRSAMMTTAVSVDNTLNPIIDPDNNNQSASPLDMGAGQINPNKALEPGLIYDANTDDYVRLLCALNYTMNQIKTITRSSANNCSKKSLDLNYPSFIAFFHSDDASSDAKIVQEFQRTVTNVRDGMSIYRAKLSVMDGIKVNVIPDKLVFRKKYEKLSYKLKIEVPKTVEYFLAHGALSWVEVGGKHVVRSPIVATSLSSEPLSE</sequence>
<dbReference type="InterPro" id="IPR037045">
    <property type="entry name" value="S8pro/Inhibitor_I9_sf"/>
</dbReference>
<dbReference type="FunFam" id="3.40.50.200:FF:000006">
    <property type="entry name" value="Subtilisin-like protease SBT1.5"/>
    <property type="match status" value="1"/>
</dbReference>
<feature type="domain" description="Subtilisin-like protease fibronectin type-III" evidence="14">
    <location>
        <begin position="648"/>
        <end position="752"/>
    </location>
</feature>
<evidence type="ECO:0000256" key="7">
    <source>
        <dbReference type="ARBA" id="ARBA00022825"/>
    </source>
</evidence>
<dbReference type="PROSITE" id="PS51892">
    <property type="entry name" value="SUBTILASE"/>
    <property type="match status" value="1"/>
</dbReference>
<evidence type="ECO:0000259" key="12">
    <source>
        <dbReference type="Pfam" id="PF00082"/>
    </source>
</evidence>
<feature type="active site" description="Charge relay system" evidence="9 10">
    <location>
        <position position="218"/>
    </location>
</feature>
<dbReference type="CDD" id="cd02120">
    <property type="entry name" value="PA_subtilisin_like"/>
    <property type="match status" value="1"/>
</dbReference>
<feature type="transmembrane region" description="Helical" evidence="11">
    <location>
        <begin position="9"/>
        <end position="34"/>
    </location>
</feature>
<keyword evidence="8" id="KW-0325">Glycoprotein</keyword>
<dbReference type="CDD" id="cd04852">
    <property type="entry name" value="Peptidases_S8_3"/>
    <property type="match status" value="1"/>
</dbReference>
<dbReference type="PANTHER" id="PTHR10795">
    <property type="entry name" value="PROPROTEIN CONVERTASE SUBTILISIN/KEXIN"/>
    <property type="match status" value="1"/>
</dbReference>
<dbReference type="PROSITE" id="PS00138">
    <property type="entry name" value="SUBTILASE_SER"/>
    <property type="match status" value="1"/>
</dbReference>
<dbReference type="SUPFAM" id="SSF52743">
    <property type="entry name" value="Subtilisin-like"/>
    <property type="match status" value="1"/>
</dbReference>
<evidence type="ECO:0000256" key="3">
    <source>
        <dbReference type="ARBA" id="ARBA00022525"/>
    </source>
</evidence>
<dbReference type="InterPro" id="IPR000209">
    <property type="entry name" value="Peptidase_S8/S53_dom"/>
</dbReference>
<dbReference type="Pfam" id="PF17766">
    <property type="entry name" value="fn3_6"/>
    <property type="match status" value="1"/>
</dbReference>
<evidence type="ECO:0000256" key="5">
    <source>
        <dbReference type="ARBA" id="ARBA00022729"/>
    </source>
</evidence>
<reference evidence="15" key="1">
    <citation type="journal article" date="2023" name="Plant J.">
        <title>The genome of the king protea, Protea cynaroides.</title>
        <authorList>
            <person name="Chang J."/>
            <person name="Duong T.A."/>
            <person name="Schoeman C."/>
            <person name="Ma X."/>
            <person name="Roodt D."/>
            <person name="Barker N."/>
            <person name="Li Z."/>
            <person name="Van de Peer Y."/>
            <person name="Mizrachi E."/>
        </authorList>
    </citation>
    <scope>NUCLEOTIDE SEQUENCE</scope>
    <source>
        <tissue evidence="15">Young leaves</tissue>
    </source>
</reference>
<keyword evidence="4 10" id="KW-0645">Protease</keyword>
<dbReference type="Pfam" id="PF05922">
    <property type="entry name" value="Inhibitor_I9"/>
    <property type="match status" value="1"/>
</dbReference>
<dbReference type="Pfam" id="PF00082">
    <property type="entry name" value="Peptidase_S8"/>
    <property type="match status" value="1"/>
</dbReference>